<dbReference type="OrthoDB" id="10267182at2759"/>
<dbReference type="Gene3D" id="3.40.50.1000">
    <property type="entry name" value="HAD superfamily/HAD-like"/>
    <property type="match status" value="1"/>
</dbReference>
<dbReference type="Proteomes" id="UP000504621">
    <property type="component" value="Unplaced"/>
</dbReference>
<dbReference type="GeneID" id="110410384"/>
<dbReference type="InterPro" id="IPR036412">
    <property type="entry name" value="HAD-like_sf"/>
</dbReference>
<name>A0A6J0ZLN9_9ROSI</name>
<dbReference type="AlphaFoldDB" id="A0A6J0ZLN9"/>
<dbReference type="NCBIfam" id="TIGR01489">
    <property type="entry name" value="DKMTPPase-SF"/>
    <property type="match status" value="1"/>
</dbReference>
<evidence type="ECO:0000313" key="6">
    <source>
        <dbReference type="RefSeq" id="XP_021275711.1"/>
    </source>
</evidence>
<accession>A0A6J0ZLN9</accession>
<dbReference type="InterPro" id="IPR016965">
    <property type="entry name" value="Pase_PHOSPHO-typ"/>
</dbReference>
<evidence type="ECO:0000256" key="4">
    <source>
        <dbReference type="ARBA" id="ARBA00022842"/>
    </source>
</evidence>
<dbReference type="GO" id="GO:0016791">
    <property type="term" value="F:phosphatase activity"/>
    <property type="evidence" value="ECO:0007669"/>
    <property type="project" value="InterPro"/>
</dbReference>
<keyword evidence="4" id="KW-0460">Magnesium</keyword>
<evidence type="ECO:0000256" key="1">
    <source>
        <dbReference type="ARBA" id="ARBA00001946"/>
    </source>
</evidence>
<dbReference type="Pfam" id="PF06888">
    <property type="entry name" value="Put_Phosphatase"/>
    <property type="match status" value="1"/>
</dbReference>
<comment type="cofactor">
    <cofactor evidence="1">
        <name>Mg(2+)</name>
        <dbReference type="ChEBI" id="CHEBI:18420"/>
    </cofactor>
</comment>
<dbReference type="PANTHER" id="PTHR20889">
    <property type="entry name" value="PHOSPHATASE, ORPHAN 1, 2"/>
    <property type="match status" value="1"/>
</dbReference>
<sequence length="313" mass="34590">MRAGIVCGDLTATVEFSFEAGGRAGTQAGVGEPPQNGGIVVVFDFDRTIIDGDSDSWVVAEMGLSDLFNQLRSTLPWNSLMGRMMKELHSQGKTAEEIAACLKRTPLHPRIAAAIKSAYALGCDLRIVSDANQFFIEKILEYQGLLACFSKIYTNPSFVDEEGRLRIFPYHDSTLSAHGCSLCPSNLCKGLVLDHIYASAPEGVRRNFIYLGDGRGDYCPTLRLQDSDYVMPRKKYPLWDRIFSEPALVKAEVHEWSNGEELEKILLHLIDKIPTEQSISGSNPSSQSNSSDCKLHISVSSPESFTQTLRVPH</sequence>
<dbReference type="GO" id="GO:0046872">
    <property type="term" value="F:metal ion binding"/>
    <property type="evidence" value="ECO:0007669"/>
    <property type="project" value="UniProtKB-KW"/>
</dbReference>
<dbReference type="SUPFAM" id="SSF56784">
    <property type="entry name" value="HAD-like"/>
    <property type="match status" value="1"/>
</dbReference>
<gene>
    <name evidence="6" type="primary">LOC110410384</name>
</gene>
<reference evidence="6" key="1">
    <citation type="submission" date="2025-08" db="UniProtKB">
        <authorList>
            <consortium name="RefSeq"/>
        </authorList>
    </citation>
    <scope>IDENTIFICATION</scope>
    <source>
        <tissue evidence="6">Leaf</tissue>
    </source>
</reference>
<keyword evidence="3" id="KW-0378">Hydrolase</keyword>
<dbReference type="PANTHER" id="PTHR20889:SF19">
    <property type="entry name" value="THIAMINE PHOSPHATE PHOSPHATASE-LIKE PROTEIN"/>
    <property type="match status" value="1"/>
</dbReference>
<dbReference type="NCBIfam" id="TIGR01488">
    <property type="entry name" value="HAD-SF-IB"/>
    <property type="match status" value="1"/>
</dbReference>
<keyword evidence="5" id="KW-1185">Reference proteome</keyword>
<protein>
    <submittedName>
        <fullName evidence="6">Thiamine phosphate phosphatase-like protein</fullName>
    </submittedName>
</protein>
<organism evidence="5 6">
    <name type="scientific">Herrania umbratica</name>
    <dbReference type="NCBI Taxonomy" id="108875"/>
    <lineage>
        <taxon>Eukaryota</taxon>
        <taxon>Viridiplantae</taxon>
        <taxon>Streptophyta</taxon>
        <taxon>Embryophyta</taxon>
        <taxon>Tracheophyta</taxon>
        <taxon>Spermatophyta</taxon>
        <taxon>Magnoliopsida</taxon>
        <taxon>eudicotyledons</taxon>
        <taxon>Gunneridae</taxon>
        <taxon>Pentapetalae</taxon>
        <taxon>rosids</taxon>
        <taxon>malvids</taxon>
        <taxon>Malvales</taxon>
        <taxon>Malvaceae</taxon>
        <taxon>Byttnerioideae</taxon>
        <taxon>Herrania</taxon>
    </lineage>
</organism>
<evidence type="ECO:0000256" key="3">
    <source>
        <dbReference type="ARBA" id="ARBA00022801"/>
    </source>
</evidence>
<proteinExistence type="predicted"/>
<dbReference type="InterPro" id="IPR006384">
    <property type="entry name" value="HAD_hydro_PyrdxlP_Pase-like"/>
</dbReference>
<dbReference type="InterPro" id="IPR023214">
    <property type="entry name" value="HAD_sf"/>
</dbReference>
<evidence type="ECO:0000256" key="2">
    <source>
        <dbReference type="ARBA" id="ARBA00022723"/>
    </source>
</evidence>
<keyword evidence="2" id="KW-0479">Metal-binding</keyword>
<evidence type="ECO:0000313" key="5">
    <source>
        <dbReference type="Proteomes" id="UP000504621"/>
    </source>
</evidence>
<dbReference type="RefSeq" id="XP_021275711.1">
    <property type="nucleotide sequence ID" value="XM_021420036.1"/>
</dbReference>